<dbReference type="GO" id="GO:0005509">
    <property type="term" value="F:calcium ion binding"/>
    <property type="evidence" value="ECO:0007669"/>
    <property type="project" value="InterPro"/>
</dbReference>
<dbReference type="PANTHER" id="PTHR11216">
    <property type="entry name" value="EH DOMAIN"/>
    <property type="match status" value="1"/>
</dbReference>
<name>A0A9Q1FGJ5_SYNKA</name>
<organism evidence="6 7">
    <name type="scientific">Synaphobranchus kaupii</name>
    <name type="common">Kaup's arrowtooth eel</name>
    <dbReference type="NCBI Taxonomy" id="118154"/>
    <lineage>
        <taxon>Eukaryota</taxon>
        <taxon>Metazoa</taxon>
        <taxon>Chordata</taxon>
        <taxon>Craniata</taxon>
        <taxon>Vertebrata</taxon>
        <taxon>Euteleostomi</taxon>
        <taxon>Actinopterygii</taxon>
        <taxon>Neopterygii</taxon>
        <taxon>Teleostei</taxon>
        <taxon>Anguilliformes</taxon>
        <taxon>Synaphobranchidae</taxon>
        <taxon>Synaphobranchus</taxon>
    </lineage>
</organism>
<dbReference type="InterPro" id="IPR018247">
    <property type="entry name" value="EF_Hand_1_Ca_BS"/>
</dbReference>
<reference evidence="6" key="1">
    <citation type="journal article" date="2023" name="Science">
        <title>Genome structures resolve the early diversification of teleost fishes.</title>
        <authorList>
            <person name="Parey E."/>
            <person name="Louis A."/>
            <person name="Montfort J."/>
            <person name="Bouchez O."/>
            <person name="Roques C."/>
            <person name="Iampietro C."/>
            <person name="Lluch J."/>
            <person name="Castinel A."/>
            <person name="Donnadieu C."/>
            <person name="Desvignes T."/>
            <person name="Floi Bucao C."/>
            <person name="Jouanno E."/>
            <person name="Wen M."/>
            <person name="Mejri S."/>
            <person name="Dirks R."/>
            <person name="Jansen H."/>
            <person name="Henkel C."/>
            <person name="Chen W.J."/>
            <person name="Zahm M."/>
            <person name="Cabau C."/>
            <person name="Klopp C."/>
            <person name="Thompson A.W."/>
            <person name="Robinson-Rechavi M."/>
            <person name="Braasch I."/>
            <person name="Lecointre G."/>
            <person name="Bobe J."/>
            <person name="Postlethwait J.H."/>
            <person name="Berthelot C."/>
            <person name="Roest Crollius H."/>
            <person name="Guiguen Y."/>
        </authorList>
    </citation>
    <scope>NUCLEOTIDE SEQUENCE</scope>
    <source>
        <strain evidence="6">WJC10195</strain>
    </source>
</reference>
<dbReference type="InterPro" id="IPR011992">
    <property type="entry name" value="EF-hand-dom_pair"/>
</dbReference>
<feature type="domain" description="EF-hand" evidence="5">
    <location>
        <begin position="1"/>
        <end position="29"/>
    </location>
</feature>
<evidence type="ECO:0000256" key="1">
    <source>
        <dbReference type="ARBA" id="ARBA00022723"/>
    </source>
</evidence>
<keyword evidence="1" id="KW-0479">Metal-binding</keyword>
<dbReference type="PANTHER" id="PTHR11216:SF170">
    <property type="entry name" value="DYNAMIN ASSOCIATED PROTEIN 160, ISOFORM D"/>
    <property type="match status" value="1"/>
</dbReference>
<keyword evidence="2" id="KW-0106">Calcium</keyword>
<dbReference type="SUPFAM" id="SSF47473">
    <property type="entry name" value="EF-hand"/>
    <property type="match status" value="1"/>
</dbReference>
<sequence length="143" mass="14693">MVWDLSDIDKDGNLDKDEFAVAMHLVYRALEKEPMPSSLPPSLIPPSKRKKAGVTLPGSVPVLPVLPGSVPVLPVLPGSVPVLPGSVPVLPILSASPPPRKDSLRSTPSHGSVSSLNSAGSLSPKTQPQICPGCSKLGGAAGR</sequence>
<dbReference type="Proteomes" id="UP001152622">
    <property type="component" value="Chromosome 6"/>
</dbReference>
<evidence type="ECO:0000313" key="7">
    <source>
        <dbReference type="Proteomes" id="UP001152622"/>
    </source>
</evidence>
<dbReference type="GO" id="GO:0006897">
    <property type="term" value="P:endocytosis"/>
    <property type="evidence" value="ECO:0007669"/>
    <property type="project" value="TreeGrafter"/>
</dbReference>
<dbReference type="Pfam" id="PF12763">
    <property type="entry name" value="EH"/>
    <property type="match status" value="1"/>
</dbReference>
<evidence type="ECO:0000256" key="2">
    <source>
        <dbReference type="ARBA" id="ARBA00022837"/>
    </source>
</evidence>
<feature type="domain" description="EH" evidence="4">
    <location>
        <begin position="1"/>
        <end position="50"/>
    </location>
</feature>
<evidence type="ECO:0000256" key="3">
    <source>
        <dbReference type="SAM" id="MobiDB-lite"/>
    </source>
</evidence>
<dbReference type="GO" id="GO:0005886">
    <property type="term" value="C:plasma membrane"/>
    <property type="evidence" value="ECO:0007669"/>
    <property type="project" value="TreeGrafter"/>
</dbReference>
<dbReference type="GO" id="GO:0005737">
    <property type="term" value="C:cytoplasm"/>
    <property type="evidence" value="ECO:0007669"/>
    <property type="project" value="TreeGrafter"/>
</dbReference>
<dbReference type="AlphaFoldDB" id="A0A9Q1FGJ5"/>
<dbReference type="GO" id="GO:0016197">
    <property type="term" value="P:endosomal transport"/>
    <property type="evidence" value="ECO:0007669"/>
    <property type="project" value="TreeGrafter"/>
</dbReference>
<comment type="caution">
    <text evidence="6">The sequence shown here is derived from an EMBL/GenBank/DDBJ whole genome shotgun (WGS) entry which is preliminary data.</text>
</comment>
<proteinExistence type="predicted"/>
<evidence type="ECO:0000259" key="4">
    <source>
        <dbReference type="PROSITE" id="PS50031"/>
    </source>
</evidence>
<dbReference type="SMART" id="SM00027">
    <property type="entry name" value="EH"/>
    <property type="match status" value="1"/>
</dbReference>
<protein>
    <recommendedName>
        <fullName evidence="8">Epidermal growth factor receptor substrate 15-like 1</fullName>
    </recommendedName>
</protein>
<evidence type="ECO:0000259" key="5">
    <source>
        <dbReference type="PROSITE" id="PS50222"/>
    </source>
</evidence>
<keyword evidence="7" id="KW-1185">Reference proteome</keyword>
<dbReference type="PROSITE" id="PS00018">
    <property type="entry name" value="EF_HAND_1"/>
    <property type="match status" value="1"/>
</dbReference>
<accession>A0A9Q1FGJ5</accession>
<dbReference type="OrthoDB" id="524326at2759"/>
<evidence type="ECO:0008006" key="8">
    <source>
        <dbReference type="Google" id="ProtNLM"/>
    </source>
</evidence>
<dbReference type="PROSITE" id="PS50222">
    <property type="entry name" value="EF_HAND_2"/>
    <property type="match status" value="1"/>
</dbReference>
<evidence type="ECO:0000313" key="6">
    <source>
        <dbReference type="EMBL" id="KAJ8357680.1"/>
    </source>
</evidence>
<dbReference type="PROSITE" id="PS50031">
    <property type="entry name" value="EH"/>
    <property type="match status" value="1"/>
</dbReference>
<feature type="compositionally biased region" description="Low complexity" evidence="3">
    <location>
        <begin position="109"/>
        <end position="123"/>
    </location>
</feature>
<dbReference type="InterPro" id="IPR002048">
    <property type="entry name" value="EF_hand_dom"/>
</dbReference>
<dbReference type="EMBL" id="JAINUF010000006">
    <property type="protein sequence ID" value="KAJ8357680.1"/>
    <property type="molecule type" value="Genomic_DNA"/>
</dbReference>
<feature type="region of interest" description="Disordered" evidence="3">
    <location>
        <begin position="93"/>
        <end position="143"/>
    </location>
</feature>
<dbReference type="InterPro" id="IPR000261">
    <property type="entry name" value="EH_dom"/>
</dbReference>
<gene>
    <name evidence="6" type="ORF">SKAU_G00204740</name>
</gene>
<feature type="region of interest" description="Disordered" evidence="3">
    <location>
        <begin position="34"/>
        <end position="55"/>
    </location>
</feature>
<dbReference type="Gene3D" id="1.10.238.10">
    <property type="entry name" value="EF-hand"/>
    <property type="match status" value="1"/>
</dbReference>